<sequence length="34" mass="4142">MLTMESNREPHKTLETWCKLYVITLPTFWDVNIM</sequence>
<reference evidence="1" key="1">
    <citation type="submission" date="2014-11" db="EMBL/GenBank/DDBJ databases">
        <authorList>
            <person name="Amaro Gonzalez C."/>
        </authorList>
    </citation>
    <scope>NUCLEOTIDE SEQUENCE</scope>
</reference>
<protein>
    <submittedName>
        <fullName evidence="1">Uncharacterized protein</fullName>
    </submittedName>
</protein>
<organism evidence="1">
    <name type="scientific">Anguilla anguilla</name>
    <name type="common">European freshwater eel</name>
    <name type="synonym">Muraena anguilla</name>
    <dbReference type="NCBI Taxonomy" id="7936"/>
    <lineage>
        <taxon>Eukaryota</taxon>
        <taxon>Metazoa</taxon>
        <taxon>Chordata</taxon>
        <taxon>Craniata</taxon>
        <taxon>Vertebrata</taxon>
        <taxon>Euteleostomi</taxon>
        <taxon>Actinopterygii</taxon>
        <taxon>Neopterygii</taxon>
        <taxon>Teleostei</taxon>
        <taxon>Anguilliformes</taxon>
        <taxon>Anguillidae</taxon>
        <taxon>Anguilla</taxon>
    </lineage>
</organism>
<evidence type="ECO:0000313" key="1">
    <source>
        <dbReference type="EMBL" id="JAH85464.1"/>
    </source>
</evidence>
<reference evidence="1" key="2">
    <citation type="journal article" date="2015" name="Fish Shellfish Immunol.">
        <title>Early steps in the European eel (Anguilla anguilla)-Vibrio vulnificus interaction in the gills: Role of the RtxA13 toxin.</title>
        <authorList>
            <person name="Callol A."/>
            <person name="Pajuelo D."/>
            <person name="Ebbesson L."/>
            <person name="Teles M."/>
            <person name="MacKenzie S."/>
            <person name="Amaro C."/>
        </authorList>
    </citation>
    <scope>NUCLEOTIDE SEQUENCE</scope>
</reference>
<name>A0A0E9W528_ANGAN</name>
<proteinExistence type="predicted"/>
<dbReference type="EMBL" id="GBXM01023113">
    <property type="protein sequence ID" value="JAH85464.1"/>
    <property type="molecule type" value="Transcribed_RNA"/>
</dbReference>
<accession>A0A0E9W528</accession>
<dbReference type="AlphaFoldDB" id="A0A0E9W528"/>